<dbReference type="Pfam" id="PF00657">
    <property type="entry name" value="Lipase_GDSL"/>
    <property type="match status" value="1"/>
</dbReference>
<reference evidence="5" key="1">
    <citation type="journal article" date="2010" name="Nat. Biotechnol.">
        <title>Draft genome sequence of the oilseed species Ricinus communis.</title>
        <authorList>
            <person name="Chan A.P."/>
            <person name="Crabtree J."/>
            <person name="Zhao Q."/>
            <person name="Lorenzi H."/>
            <person name="Orvis J."/>
            <person name="Puiu D."/>
            <person name="Melake-Berhan A."/>
            <person name="Jones K.M."/>
            <person name="Redman J."/>
            <person name="Chen G."/>
            <person name="Cahoon E.B."/>
            <person name="Gedil M."/>
            <person name="Stanke M."/>
            <person name="Haas B.J."/>
            <person name="Wortman J.R."/>
            <person name="Fraser-Liggett C.M."/>
            <person name="Ravel J."/>
            <person name="Rabinowicz P.D."/>
        </authorList>
    </citation>
    <scope>NUCLEOTIDE SEQUENCE [LARGE SCALE GENOMIC DNA]</scope>
    <source>
        <strain evidence="5">cv. Hale</strain>
    </source>
</reference>
<dbReference type="KEGG" id="rcu:8270728"/>
<evidence type="ECO:0000313" key="4">
    <source>
        <dbReference type="EMBL" id="EEF29146.1"/>
    </source>
</evidence>
<dbReference type="GO" id="GO:0006629">
    <property type="term" value="P:lipid metabolic process"/>
    <property type="evidence" value="ECO:0007669"/>
    <property type="project" value="InterPro"/>
</dbReference>
<dbReference type="PROSITE" id="PS01098">
    <property type="entry name" value="LIPASE_GDSL_SER"/>
    <property type="match status" value="1"/>
</dbReference>
<evidence type="ECO:0000256" key="3">
    <source>
        <dbReference type="SAM" id="SignalP"/>
    </source>
</evidence>
<dbReference type="InterPro" id="IPR044552">
    <property type="entry name" value="GLIP1-5/GLL25"/>
</dbReference>
<dbReference type="AlphaFoldDB" id="B9T4S6"/>
<dbReference type="InParanoid" id="B9T4S6"/>
<name>B9T4S6_RICCO</name>
<evidence type="ECO:0000256" key="1">
    <source>
        <dbReference type="ARBA" id="ARBA00008668"/>
    </source>
</evidence>
<organism evidence="4 5">
    <name type="scientific">Ricinus communis</name>
    <name type="common">Castor bean</name>
    <dbReference type="NCBI Taxonomy" id="3988"/>
    <lineage>
        <taxon>Eukaryota</taxon>
        <taxon>Viridiplantae</taxon>
        <taxon>Streptophyta</taxon>
        <taxon>Embryophyta</taxon>
        <taxon>Tracheophyta</taxon>
        <taxon>Spermatophyta</taxon>
        <taxon>Magnoliopsida</taxon>
        <taxon>eudicotyledons</taxon>
        <taxon>Gunneridae</taxon>
        <taxon>Pentapetalae</taxon>
        <taxon>rosids</taxon>
        <taxon>fabids</taxon>
        <taxon>Malpighiales</taxon>
        <taxon>Euphorbiaceae</taxon>
        <taxon>Acalyphoideae</taxon>
        <taxon>Acalypheae</taxon>
        <taxon>Ricinus</taxon>
    </lineage>
</organism>
<evidence type="ECO:0000313" key="5">
    <source>
        <dbReference type="Proteomes" id="UP000008311"/>
    </source>
</evidence>
<gene>
    <name evidence="4" type="ORF">RCOM_0044340</name>
</gene>
<dbReference type="InterPro" id="IPR036514">
    <property type="entry name" value="SGNH_hydro_sf"/>
</dbReference>
<accession>B9T4S6</accession>
<dbReference type="Proteomes" id="UP000008311">
    <property type="component" value="Unassembled WGS sequence"/>
</dbReference>
<evidence type="ECO:0000256" key="2">
    <source>
        <dbReference type="ARBA" id="ARBA00022729"/>
    </source>
</evidence>
<dbReference type="InterPro" id="IPR035669">
    <property type="entry name" value="SGNH_plant_lipase-like"/>
</dbReference>
<dbReference type="InterPro" id="IPR001087">
    <property type="entry name" value="GDSL"/>
</dbReference>
<dbReference type="PANTHER" id="PTHR45966">
    <property type="entry name" value="GDSL-LIKE LIPASE/ACYLHYDROLASE"/>
    <property type="match status" value="1"/>
</dbReference>
<dbReference type="EMBL" id="EQ974489">
    <property type="protein sequence ID" value="EEF29146.1"/>
    <property type="molecule type" value="Genomic_DNA"/>
</dbReference>
<keyword evidence="5" id="KW-1185">Reference proteome</keyword>
<dbReference type="eggNOG" id="ENOG502RBN6">
    <property type="taxonomic scope" value="Eukaryota"/>
</dbReference>
<proteinExistence type="inferred from homology"/>
<dbReference type="CDD" id="cd01837">
    <property type="entry name" value="SGNH_plant_lipase_like"/>
    <property type="match status" value="1"/>
</dbReference>
<dbReference type="Gene3D" id="3.40.50.1110">
    <property type="entry name" value="SGNH hydrolase"/>
    <property type="match status" value="1"/>
</dbReference>
<protein>
    <submittedName>
        <fullName evidence="4">Zinc finger protein, putative</fullName>
    </submittedName>
</protein>
<keyword evidence="2 3" id="KW-0732">Signal</keyword>
<dbReference type="InterPro" id="IPR008265">
    <property type="entry name" value="Lipase_GDSL_AS"/>
</dbReference>
<feature type="signal peptide" evidence="3">
    <location>
        <begin position="1"/>
        <end position="25"/>
    </location>
</feature>
<dbReference type="GO" id="GO:0016298">
    <property type="term" value="F:lipase activity"/>
    <property type="evidence" value="ECO:0000318"/>
    <property type="project" value="GO_Central"/>
</dbReference>
<dbReference type="OMA" id="YPFSANS"/>
<dbReference type="FunCoup" id="B9T4S6">
    <property type="interactions" value="58"/>
</dbReference>
<sequence length="365" mass="40700">MASLNFHVCFLVFFASLLIPTSSQSRLWSAKNHAALFIFGDSLFDAGNNNYLQNAAFRAYFWPYGETFFKFPTGRFSDGRLIPDFIAENIKLPFIPPYLQPGNHYYTFGVNFASAGAGALVETRQGMVIDLKTQLEYFKDVEQQIRQKLGDAEANTLISEAIYLFSIGGNDYIELFISNSSVFQSYSREEYVGIVMGNLTTVIKEIYKSGGRRFGFVNIGPYGCAPFSRTLNASGGCLDEATILIELHNIALSNVLKDLQEELKGFQYSILDFFTTLSERMNNPLKYGFKEGKVACCGSGPFRGILNCGGMGGLQEYELCDNPNDYVFFDGGHLTEKAYNQLANLMWSGSPNATQPYNLKTILQA</sequence>
<dbReference type="PANTHER" id="PTHR45966:SF1">
    <property type="entry name" value="GDSL ESTERASE_LIPASE 1-RELATED"/>
    <property type="match status" value="1"/>
</dbReference>
<comment type="similarity">
    <text evidence="1">Belongs to the 'GDSL' lipolytic enzyme family.</text>
</comment>
<dbReference type="SUPFAM" id="SSF52266">
    <property type="entry name" value="SGNH hydrolase"/>
    <property type="match status" value="1"/>
</dbReference>
<dbReference type="OrthoDB" id="1600564at2759"/>
<feature type="chain" id="PRO_5002892307" evidence="3">
    <location>
        <begin position="26"/>
        <end position="365"/>
    </location>
</feature>